<evidence type="ECO:0000313" key="4">
    <source>
        <dbReference type="Proteomes" id="UP001589867"/>
    </source>
</evidence>
<evidence type="ECO:0000313" key="3">
    <source>
        <dbReference type="EMBL" id="MFC0531725.1"/>
    </source>
</evidence>
<feature type="region of interest" description="Disordered" evidence="1">
    <location>
        <begin position="109"/>
        <end position="129"/>
    </location>
</feature>
<dbReference type="RefSeq" id="WP_377256660.1">
    <property type="nucleotide sequence ID" value="NZ_JBHLUH010000061.1"/>
</dbReference>
<dbReference type="EMBL" id="JBHLUH010000061">
    <property type="protein sequence ID" value="MFC0531725.1"/>
    <property type="molecule type" value="Genomic_DNA"/>
</dbReference>
<keyword evidence="4" id="KW-1185">Reference proteome</keyword>
<gene>
    <name evidence="3" type="ORF">ACFFIA_29170</name>
</gene>
<dbReference type="PROSITE" id="PS51257">
    <property type="entry name" value="PROKAR_LIPOPROTEIN"/>
    <property type="match status" value="1"/>
</dbReference>
<protein>
    <recommendedName>
        <fullName evidence="5">Lipoprotein</fullName>
    </recommendedName>
</protein>
<accession>A0ABV6MAI3</accession>
<evidence type="ECO:0008006" key="5">
    <source>
        <dbReference type="Google" id="ProtNLM"/>
    </source>
</evidence>
<keyword evidence="2" id="KW-0732">Signal</keyword>
<sequence>MRRRIFRVLAPQVAAGVMLTACSGDADAATTVQARVTISVCPASTPGTCLSLPVPEATITVTTHDAPLASATTGADGRADLSVPAGEGGELVVTAESPALSALLTASLARPSSGGSLSVTLTDPEPLKR</sequence>
<dbReference type="Proteomes" id="UP001589867">
    <property type="component" value="Unassembled WGS sequence"/>
</dbReference>
<feature type="signal peptide" evidence="2">
    <location>
        <begin position="1"/>
        <end position="28"/>
    </location>
</feature>
<evidence type="ECO:0000256" key="1">
    <source>
        <dbReference type="SAM" id="MobiDB-lite"/>
    </source>
</evidence>
<evidence type="ECO:0000256" key="2">
    <source>
        <dbReference type="SAM" id="SignalP"/>
    </source>
</evidence>
<name>A0ABV6MAI3_9ACTN</name>
<comment type="caution">
    <text evidence="3">The sequence shown here is derived from an EMBL/GenBank/DDBJ whole genome shotgun (WGS) entry which is preliminary data.</text>
</comment>
<organism evidence="3 4">
    <name type="scientific">Phytohabitans kaempferiae</name>
    <dbReference type="NCBI Taxonomy" id="1620943"/>
    <lineage>
        <taxon>Bacteria</taxon>
        <taxon>Bacillati</taxon>
        <taxon>Actinomycetota</taxon>
        <taxon>Actinomycetes</taxon>
        <taxon>Micromonosporales</taxon>
        <taxon>Micromonosporaceae</taxon>
    </lineage>
</organism>
<proteinExistence type="predicted"/>
<feature type="chain" id="PRO_5045965890" description="Lipoprotein" evidence="2">
    <location>
        <begin position="29"/>
        <end position="129"/>
    </location>
</feature>
<reference evidence="3 4" key="1">
    <citation type="submission" date="2024-09" db="EMBL/GenBank/DDBJ databases">
        <authorList>
            <person name="Sun Q."/>
            <person name="Mori K."/>
        </authorList>
    </citation>
    <scope>NUCLEOTIDE SEQUENCE [LARGE SCALE GENOMIC DNA]</scope>
    <source>
        <strain evidence="3 4">TBRC 3947</strain>
    </source>
</reference>